<dbReference type="Proteomes" id="UP000613582">
    <property type="component" value="Unassembled WGS sequence"/>
</dbReference>
<comment type="caution">
    <text evidence="1">The sequence shown here is derived from an EMBL/GenBank/DDBJ whole genome shotgun (WGS) entry which is preliminary data.</text>
</comment>
<dbReference type="RefSeq" id="WP_188158294.1">
    <property type="nucleotide sequence ID" value="NZ_BMGH01000001.1"/>
</dbReference>
<name>A0A8J2Y845_9PROT</name>
<dbReference type="SUPFAM" id="SSF54909">
    <property type="entry name" value="Dimeric alpha+beta barrel"/>
    <property type="match status" value="1"/>
</dbReference>
<dbReference type="EMBL" id="BMGH01000001">
    <property type="protein sequence ID" value="GGD13531.1"/>
    <property type="molecule type" value="Genomic_DNA"/>
</dbReference>
<dbReference type="Gene3D" id="3.30.70.100">
    <property type="match status" value="1"/>
</dbReference>
<keyword evidence="2" id="KW-1185">Reference proteome</keyword>
<gene>
    <name evidence="1" type="ORF">GCM10011342_22870</name>
</gene>
<organism evidence="1 2">
    <name type="scientific">Aquisalinus flavus</name>
    <dbReference type="NCBI Taxonomy" id="1526572"/>
    <lineage>
        <taxon>Bacteria</taxon>
        <taxon>Pseudomonadati</taxon>
        <taxon>Pseudomonadota</taxon>
        <taxon>Alphaproteobacteria</taxon>
        <taxon>Parvularculales</taxon>
        <taxon>Parvularculaceae</taxon>
        <taxon>Aquisalinus</taxon>
    </lineage>
</organism>
<dbReference type="AlphaFoldDB" id="A0A8J2Y845"/>
<reference evidence="1" key="2">
    <citation type="submission" date="2020-09" db="EMBL/GenBank/DDBJ databases">
        <authorList>
            <person name="Sun Q."/>
            <person name="Zhou Y."/>
        </authorList>
    </citation>
    <scope>NUCLEOTIDE SEQUENCE</scope>
    <source>
        <strain evidence="1">CGMCC 1.12921</strain>
    </source>
</reference>
<protein>
    <recommendedName>
        <fullName evidence="3">REDY-like protein HapK</fullName>
    </recommendedName>
</protein>
<dbReference type="InterPro" id="IPR011008">
    <property type="entry name" value="Dimeric_a/b-barrel"/>
</dbReference>
<evidence type="ECO:0008006" key="3">
    <source>
        <dbReference type="Google" id="ProtNLM"/>
    </source>
</evidence>
<sequence length="104" mass="11949">MTKVIIMYRLRDDVSKADFERWVRETDYPAMRGLSRVANFETHRTERLLIGEGHPSVAYVEIFEITDIDGFAAEDMPGETIQTIMRQFMGFADAPEFIIAETIG</sequence>
<evidence type="ECO:0000313" key="2">
    <source>
        <dbReference type="Proteomes" id="UP000613582"/>
    </source>
</evidence>
<evidence type="ECO:0000313" key="1">
    <source>
        <dbReference type="EMBL" id="GGD13531.1"/>
    </source>
</evidence>
<proteinExistence type="predicted"/>
<dbReference type="InterPro" id="IPR021667">
    <property type="entry name" value="HapK"/>
</dbReference>
<dbReference type="Pfam" id="PF11639">
    <property type="entry name" value="HapK"/>
    <property type="match status" value="1"/>
</dbReference>
<reference evidence="1" key="1">
    <citation type="journal article" date="2014" name="Int. J. Syst. Evol. Microbiol.">
        <title>Complete genome sequence of Corynebacterium casei LMG S-19264T (=DSM 44701T), isolated from a smear-ripened cheese.</title>
        <authorList>
            <consortium name="US DOE Joint Genome Institute (JGI-PGF)"/>
            <person name="Walter F."/>
            <person name="Albersmeier A."/>
            <person name="Kalinowski J."/>
            <person name="Ruckert C."/>
        </authorList>
    </citation>
    <scope>NUCLEOTIDE SEQUENCE</scope>
    <source>
        <strain evidence="1">CGMCC 1.12921</strain>
    </source>
</reference>
<accession>A0A8J2Y845</accession>